<reference evidence="5 6" key="1">
    <citation type="submission" date="2019-03" db="EMBL/GenBank/DDBJ databases">
        <title>Genomic Encyclopedia of Type Strains, Phase IV (KMG-IV): sequencing the most valuable type-strain genomes for metagenomic binning, comparative biology and taxonomic classification.</title>
        <authorList>
            <person name="Goeker M."/>
        </authorList>
    </citation>
    <scope>NUCLEOTIDE SEQUENCE [LARGE SCALE GENOMIC DNA]</scope>
    <source>
        <strain evidence="5 6">DSM 46770</strain>
    </source>
</reference>
<dbReference type="SUPFAM" id="SSF49329">
    <property type="entry name" value="Cu,Zn superoxide dismutase-like"/>
    <property type="match status" value="1"/>
</dbReference>
<comment type="similarity">
    <text evidence="1">Belongs to the Cu-Zn superoxide dismutase family.</text>
</comment>
<dbReference type="GO" id="GO:0006801">
    <property type="term" value="P:superoxide metabolic process"/>
    <property type="evidence" value="ECO:0007669"/>
    <property type="project" value="InterPro"/>
</dbReference>
<feature type="domain" description="Superoxide dismutase copper/zinc binding" evidence="4">
    <location>
        <begin position="81"/>
        <end position="201"/>
    </location>
</feature>
<evidence type="ECO:0000313" key="6">
    <source>
        <dbReference type="Proteomes" id="UP000295281"/>
    </source>
</evidence>
<dbReference type="OrthoDB" id="3297424at2"/>
<protein>
    <submittedName>
        <fullName evidence="5">Cu-Zn family superoxide dismutase</fullName>
    </submittedName>
</protein>
<dbReference type="InterPro" id="IPR001424">
    <property type="entry name" value="SOD_Cu_Zn_dom"/>
</dbReference>
<dbReference type="AlphaFoldDB" id="A0A4R6V3K8"/>
<dbReference type="RefSeq" id="WP_133739566.1">
    <property type="nucleotide sequence ID" value="NZ_SNYN01000001.1"/>
</dbReference>
<dbReference type="GO" id="GO:0046872">
    <property type="term" value="F:metal ion binding"/>
    <property type="evidence" value="ECO:0007669"/>
    <property type="project" value="InterPro"/>
</dbReference>
<dbReference type="Proteomes" id="UP000295281">
    <property type="component" value="Unassembled WGS sequence"/>
</dbReference>
<evidence type="ECO:0000259" key="4">
    <source>
        <dbReference type="Pfam" id="PF00080"/>
    </source>
</evidence>
<dbReference type="Pfam" id="PF00080">
    <property type="entry name" value="Sod_Cu"/>
    <property type="match status" value="1"/>
</dbReference>
<feature type="compositionally biased region" description="Polar residues" evidence="2">
    <location>
        <begin position="42"/>
        <end position="52"/>
    </location>
</feature>
<evidence type="ECO:0000256" key="1">
    <source>
        <dbReference type="ARBA" id="ARBA00010457"/>
    </source>
</evidence>
<feature type="signal peptide" evidence="3">
    <location>
        <begin position="1"/>
        <end position="23"/>
    </location>
</feature>
<proteinExistence type="inferred from homology"/>
<gene>
    <name evidence="5" type="ORF">EV190_101284</name>
</gene>
<evidence type="ECO:0000256" key="2">
    <source>
        <dbReference type="SAM" id="MobiDB-lite"/>
    </source>
</evidence>
<dbReference type="Gene3D" id="2.60.40.200">
    <property type="entry name" value="Superoxide dismutase, copper/zinc binding domain"/>
    <property type="match status" value="1"/>
</dbReference>
<accession>A0A4R6V3K8</accession>
<evidence type="ECO:0000256" key="3">
    <source>
        <dbReference type="SAM" id="SignalP"/>
    </source>
</evidence>
<feature type="chain" id="PRO_5020288084" evidence="3">
    <location>
        <begin position="24"/>
        <end position="204"/>
    </location>
</feature>
<dbReference type="InterPro" id="IPR036423">
    <property type="entry name" value="SOD-like_Cu/Zn_dom_sf"/>
</dbReference>
<evidence type="ECO:0000313" key="5">
    <source>
        <dbReference type="EMBL" id="TDQ54965.1"/>
    </source>
</evidence>
<name>A0A4R6V3K8_9ACTN</name>
<comment type="caution">
    <text evidence="5">The sequence shown here is derived from an EMBL/GenBank/DDBJ whole genome shotgun (WGS) entry which is preliminary data.</text>
</comment>
<feature type="region of interest" description="Disordered" evidence="2">
    <location>
        <begin position="22"/>
        <end position="52"/>
    </location>
</feature>
<keyword evidence="6" id="KW-1185">Reference proteome</keyword>
<organism evidence="5 6">
    <name type="scientific">Actinorugispora endophytica</name>
    <dbReference type="NCBI Taxonomy" id="1605990"/>
    <lineage>
        <taxon>Bacteria</taxon>
        <taxon>Bacillati</taxon>
        <taxon>Actinomycetota</taxon>
        <taxon>Actinomycetes</taxon>
        <taxon>Streptosporangiales</taxon>
        <taxon>Nocardiopsidaceae</taxon>
        <taxon>Actinorugispora</taxon>
    </lineage>
</organism>
<dbReference type="EMBL" id="SNYN01000001">
    <property type="protein sequence ID" value="TDQ54965.1"/>
    <property type="molecule type" value="Genomic_DNA"/>
</dbReference>
<feature type="region of interest" description="Disordered" evidence="2">
    <location>
        <begin position="106"/>
        <end position="141"/>
    </location>
</feature>
<dbReference type="PROSITE" id="PS51257">
    <property type="entry name" value="PROKAR_LIPOPROTEIN"/>
    <property type="match status" value="1"/>
</dbReference>
<sequence length="204" mass="20946">MRTTPTVIGIALSALLLTGCENAATNPDGPPEPGPTALPGTAESSGQSLQVSESFAAWSEGATAVTYDEEAVPAESTIQVSVAPAGSATGFTLSVTGLRPDRDYGAHLHTEPCGEDPADSGPHYQNEADPEQPSTDPAYANPRNEVWLDFRTDAEGAASAQTSVTWAPRAGEANSVVIHKEHTQTAAGHAGTAGDRLACVNVPL</sequence>
<keyword evidence="3" id="KW-0732">Signal</keyword>